<accession>A0AC61D9Q0</accession>
<evidence type="ECO:0000313" key="2">
    <source>
        <dbReference type="Proteomes" id="UP000224460"/>
    </source>
</evidence>
<organism evidence="1 2">
    <name type="scientific">Sporanaerobium hydrogeniformans</name>
    <dbReference type="NCBI Taxonomy" id="3072179"/>
    <lineage>
        <taxon>Bacteria</taxon>
        <taxon>Bacillati</taxon>
        <taxon>Bacillota</taxon>
        <taxon>Clostridia</taxon>
        <taxon>Lachnospirales</taxon>
        <taxon>Lachnospiraceae</taxon>
        <taxon>Sporanaerobium</taxon>
    </lineage>
</organism>
<reference evidence="1" key="1">
    <citation type="submission" date="2017-10" db="EMBL/GenBank/DDBJ databases">
        <title>Genome sequence of cellulolytic Lachnospiraceae bacterium XHS1971 isolated from hotspring sediment.</title>
        <authorList>
            <person name="Vasudevan G."/>
            <person name="Joshi A.J."/>
            <person name="Hivarkar S."/>
            <person name="Lanjekar V.B."/>
            <person name="Dhakephalkar P.K."/>
            <person name="Dagar S."/>
        </authorList>
    </citation>
    <scope>NUCLEOTIDE SEQUENCE</scope>
    <source>
        <strain evidence="1">XHS1971</strain>
    </source>
</reference>
<comment type="caution">
    <text evidence="1">The sequence shown here is derived from an EMBL/GenBank/DDBJ whole genome shotgun (WGS) entry which is preliminary data.</text>
</comment>
<keyword evidence="2" id="KW-1185">Reference proteome</keyword>
<evidence type="ECO:0000313" key="1">
    <source>
        <dbReference type="EMBL" id="PHV69461.1"/>
    </source>
</evidence>
<proteinExistence type="predicted"/>
<dbReference type="Proteomes" id="UP000224460">
    <property type="component" value="Unassembled WGS sequence"/>
</dbReference>
<dbReference type="EMBL" id="PEDL01000028">
    <property type="protein sequence ID" value="PHV69461.1"/>
    <property type="molecule type" value="Genomic_DNA"/>
</dbReference>
<protein>
    <submittedName>
        <fullName evidence="1">Iron ABC transporter permease</fullName>
    </submittedName>
</protein>
<gene>
    <name evidence="1" type="ORF">CS063_15765</name>
</gene>
<name>A0AC61D9Q0_9FIRM</name>
<sequence>MKTRTDSVLKNQDKNRLIIVGILVLGIIFCYLLVGLNEKNFAYALSKRVPKLYAMLLTGGAIGFSSLLFQTVTHNQLLTPSILGLDSLYMLVNTMVVFFLGANSFLISNKKAHFLLSLVLMMVVASWFYKMVFKKGQQNIFFLLLIGLIVGTLFDSLTGFVQILIDPVSFQTVQSKMQASFSTVNNDVLILATLMIGGALVYALPYFKYLDVLALGRETAISLGIHYDQIVKRMLVIVVLLTATATALVGPITFLGLLVVNIGRYMLRSYKHVHLLMMIFLVSMVSVIGAQFLIERVLNYSMSIGIIINFVGGIYFIYLIIKGRTQ</sequence>